<dbReference type="InterPro" id="IPR036322">
    <property type="entry name" value="WD40_repeat_dom_sf"/>
</dbReference>
<reference evidence="2" key="1">
    <citation type="submission" date="2016-11" db="UniProtKB">
        <authorList>
            <consortium name="WormBaseParasite"/>
        </authorList>
    </citation>
    <scope>IDENTIFICATION</scope>
</reference>
<dbReference type="AlphaFoldDB" id="A0A1I7T831"/>
<dbReference type="Gene3D" id="2.130.10.10">
    <property type="entry name" value="YVTN repeat-like/Quinoprotein amine dehydrogenase"/>
    <property type="match status" value="1"/>
</dbReference>
<keyword evidence="1" id="KW-1185">Reference proteome</keyword>
<evidence type="ECO:0000313" key="2">
    <source>
        <dbReference type="WBParaSite" id="Csp11.Scaffold537.g3326.t1"/>
    </source>
</evidence>
<dbReference type="eggNOG" id="ENOG502SASF">
    <property type="taxonomic scope" value="Eukaryota"/>
</dbReference>
<accession>A0A1I7T831</accession>
<dbReference type="Proteomes" id="UP000095282">
    <property type="component" value="Unplaced"/>
</dbReference>
<dbReference type="InterPro" id="IPR015943">
    <property type="entry name" value="WD40/YVTN_repeat-like_dom_sf"/>
</dbReference>
<proteinExistence type="predicted"/>
<dbReference type="STRING" id="1561998.A0A1I7T831"/>
<name>A0A1I7T831_9PELO</name>
<dbReference type="WBParaSite" id="Csp11.Scaffold537.g3326.t1">
    <property type="protein sequence ID" value="Csp11.Scaffold537.g3326.t1"/>
    <property type="gene ID" value="Csp11.Scaffold537.g3326"/>
</dbReference>
<evidence type="ECO:0000313" key="1">
    <source>
        <dbReference type="Proteomes" id="UP000095282"/>
    </source>
</evidence>
<protein>
    <submittedName>
        <fullName evidence="2">WD_REPEATS_REGION domain-containing protein</fullName>
    </submittedName>
</protein>
<organism evidence="1 2">
    <name type="scientific">Caenorhabditis tropicalis</name>
    <dbReference type="NCBI Taxonomy" id="1561998"/>
    <lineage>
        <taxon>Eukaryota</taxon>
        <taxon>Metazoa</taxon>
        <taxon>Ecdysozoa</taxon>
        <taxon>Nematoda</taxon>
        <taxon>Chromadorea</taxon>
        <taxon>Rhabditida</taxon>
        <taxon>Rhabditina</taxon>
        <taxon>Rhabditomorpha</taxon>
        <taxon>Rhabditoidea</taxon>
        <taxon>Rhabditidae</taxon>
        <taxon>Peloderinae</taxon>
        <taxon>Caenorhabditis</taxon>
    </lineage>
</organism>
<dbReference type="SUPFAM" id="SSF50978">
    <property type="entry name" value="WD40 repeat-like"/>
    <property type="match status" value="1"/>
</dbReference>
<sequence>METQTTETNRKDAECTANFQSNKEVQTDLIDNEIGKEVKKDIRISKEVLGHIYEFIRDDSKVNYDRLLEFHRFDKIVLEKVQKYHIESSSIPLPVCAISAVFFSSTQFILGDISGNISMCTKDGITFQKKITDGAVTCLELCRHGLISGSDDGNVVLWQIGSSGLEKIGGVRLTVSDLSRKIRRSSTSNKPVAIVSMQASGEEVCVATETGGLYLLSLPSFDSKPLTQNATSINKILFESPYIAVVYTTSNSAVFTAEGLVDEIPFIAKLAVK</sequence>